<dbReference type="SUPFAM" id="SSF51338">
    <property type="entry name" value="Composite domain of metallo-dependent hydrolases"/>
    <property type="match status" value="1"/>
</dbReference>
<evidence type="ECO:0000313" key="5">
    <source>
        <dbReference type="Proteomes" id="UP000605361"/>
    </source>
</evidence>
<dbReference type="InterPro" id="IPR050287">
    <property type="entry name" value="MTA/SAH_deaminase"/>
</dbReference>
<feature type="region of interest" description="Disordered" evidence="2">
    <location>
        <begin position="466"/>
        <end position="548"/>
    </location>
</feature>
<proteinExistence type="predicted"/>
<accession>A0A931A7V1</accession>
<organism evidence="4 5">
    <name type="scientific">Nonomuraea cypriaca</name>
    <dbReference type="NCBI Taxonomy" id="1187855"/>
    <lineage>
        <taxon>Bacteria</taxon>
        <taxon>Bacillati</taxon>
        <taxon>Actinomycetota</taxon>
        <taxon>Actinomycetes</taxon>
        <taxon>Streptosporangiales</taxon>
        <taxon>Streptosporangiaceae</taxon>
        <taxon>Nonomuraea</taxon>
    </lineage>
</organism>
<evidence type="ECO:0000313" key="4">
    <source>
        <dbReference type="EMBL" id="MBF8188007.1"/>
    </source>
</evidence>
<sequence>MPGFVDTHHHQFETALRSFLANGILFDDGSGSPSADPNYAGHILQKFTPQYRTQDVHINVLFAGLSQLDAGVTTVHDTSQIPHSPQHTDAAIQALIDTGRRSVLQYAEGDGRAESRYPEDARRVRDQWFSSDDQLVSMIMGGELYSATEDVYTRAWKLGRELGLKISAHAVSGSKVRPILDDLARGTGGAGNDLGVGQDNLFFHMTGVSDLAWERFRDAGVQVSVAFPIEMAMRHGTPPILKMQELGMEPSLSSDVETTMAADSFTLMRSAMTMQRMLVNQMILEQGDFTPPNEWPKPAEGTPALLTVRDVLRYATVNGAEHLGLGRKTGTLTPGKEADIVLLDATALNVTPLNNVPGAVVSLMDRSNVETVIVAGKVRKWKGRLVDGVRHAAGRVMQVVELSRAGDPRQRHLRVDRPRQLQVGARVEAGGHVVHGLAPGPERAGATLDEAAQGPVEGMRVCVGQPWHGEPAQHLRPGRGREDPRPHRRYPLPGRLDHDPGLDRAAGPGVLGVVRHRHASPSSTSQAGQKRAPSSSPKFTTATGRVQA</sequence>
<dbReference type="InterPro" id="IPR006680">
    <property type="entry name" value="Amidohydro-rel"/>
</dbReference>
<dbReference type="Gene3D" id="2.30.40.10">
    <property type="entry name" value="Urease, subunit C, domain 1"/>
    <property type="match status" value="1"/>
</dbReference>
<dbReference type="Gene3D" id="3.20.20.140">
    <property type="entry name" value="Metal-dependent hydrolases"/>
    <property type="match status" value="1"/>
</dbReference>
<evidence type="ECO:0000256" key="2">
    <source>
        <dbReference type="SAM" id="MobiDB-lite"/>
    </source>
</evidence>
<feature type="compositionally biased region" description="Polar residues" evidence="2">
    <location>
        <begin position="520"/>
        <end position="548"/>
    </location>
</feature>
<dbReference type="AlphaFoldDB" id="A0A931A7V1"/>
<dbReference type="Proteomes" id="UP000605361">
    <property type="component" value="Unassembled WGS sequence"/>
</dbReference>
<gene>
    <name evidence="4" type="ORF">ITP53_20160</name>
</gene>
<dbReference type="PANTHER" id="PTHR43794:SF11">
    <property type="entry name" value="AMIDOHYDROLASE-RELATED DOMAIN-CONTAINING PROTEIN"/>
    <property type="match status" value="1"/>
</dbReference>
<protein>
    <submittedName>
        <fullName evidence="4">Amidohydrolase family protein</fullName>
    </submittedName>
</protein>
<dbReference type="InterPro" id="IPR011059">
    <property type="entry name" value="Metal-dep_hydrolase_composite"/>
</dbReference>
<keyword evidence="5" id="KW-1185">Reference proteome</keyword>
<comment type="caution">
    <text evidence="4">The sequence shown here is derived from an EMBL/GenBank/DDBJ whole genome shotgun (WGS) entry which is preliminary data.</text>
</comment>
<keyword evidence="1" id="KW-0378">Hydrolase</keyword>
<name>A0A931A7V1_9ACTN</name>
<dbReference type="InterPro" id="IPR032466">
    <property type="entry name" value="Metal_Hydrolase"/>
</dbReference>
<dbReference type="Pfam" id="PF01979">
    <property type="entry name" value="Amidohydro_1"/>
    <property type="match status" value="1"/>
</dbReference>
<reference evidence="4" key="1">
    <citation type="submission" date="2020-11" db="EMBL/GenBank/DDBJ databases">
        <title>Whole-genome analyses of Nonomuraea sp. K274.</title>
        <authorList>
            <person name="Veyisoglu A."/>
        </authorList>
    </citation>
    <scope>NUCLEOTIDE SEQUENCE</scope>
    <source>
        <strain evidence="4">K274</strain>
    </source>
</reference>
<dbReference type="PANTHER" id="PTHR43794">
    <property type="entry name" value="AMINOHYDROLASE SSNA-RELATED"/>
    <property type="match status" value="1"/>
</dbReference>
<dbReference type="EMBL" id="JADOGI010000057">
    <property type="protein sequence ID" value="MBF8188007.1"/>
    <property type="molecule type" value="Genomic_DNA"/>
</dbReference>
<dbReference type="GO" id="GO:0016810">
    <property type="term" value="F:hydrolase activity, acting on carbon-nitrogen (but not peptide) bonds"/>
    <property type="evidence" value="ECO:0007669"/>
    <property type="project" value="InterPro"/>
</dbReference>
<dbReference type="SUPFAM" id="SSF51556">
    <property type="entry name" value="Metallo-dependent hydrolases"/>
    <property type="match status" value="1"/>
</dbReference>
<evidence type="ECO:0000256" key="1">
    <source>
        <dbReference type="ARBA" id="ARBA00022801"/>
    </source>
</evidence>
<feature type="domain" description="Amidohydrolase-related" evidence="3">
    <location>
        <begin position="1"/>
        <end position="378"/>
    </location>
</feature>
<evidence type="ECO:0000259" key="3">
    <source>
        <dbReference type="Pfam" id="PF01979"/>
    </source>
</evidence>